<dbReference type="InterPro" id="IPR021109">
    <property type="entry name" value="Peptidase_aspartic_dom_sf"/>
</dbReference>
<evidence type="ECO:0000313" key="3">
    <source>
        <dbReference type="Proteomes" id="UP000639403"/>
    </source>
</evidence>
<feature type="domain" description="Peptidase A1" evidence="1">
    <location>
        <begin position="1"/>
        <end position="112"/>
    </location>
</feature>
<dbReference type="Pfam" id="PF00026">
    <property type="entry name" value="Asp"/>
    <property type="match status" value="1"/>
</dbReference>
<name>A0A8H7P2M2_9APHY</name>
<accession>A0A8H7P2M2</accession>
<evidence type="ECO:0000259" key="1">
    <source>
        <dbReference type="PROSITE" id="PS51767"/>
    </source>
</evidence>
<dbReference type="AlphaFoldDB" id="A0A8H7P2M2"/>
<dbReference type="EMBL" id="JADOXO010000091">
    <property type="protein sequence ID" value="KAF9814222.1"/>
    <property type="molecule type" value="Genomic_DNA"/>
</dbReference>
<comment type="caution">
    <text evidence="2">The sequence shown here is derived from an EMBL/GenBank/DDBJ whole genome shotgun (WGS) entry which is preliminary data.</text>
</comment>
<evidence type="ECO:0000313" key="2">
    <source>
        <dbReference type="EMBL" id="KAF9814222.1"/>
    </source>
</evidence>
<gene>
    <name evidence="2" type="ORF">IEO21_05233</name>
</gene>
<proteinExistence type="predicted"/>
<dbReference type="Gene3D" id="2.40.70.10">
    <property type="entry name" value="Acid Proteases"/>
    <property type="match status" value="1"/>
</dbReference>
<dbReference type="Proteomes" id="UP000639403">
    <property type="component" value="Unassembled WGS sequence"/>
</dbReference>
<protein>
    <recommendedName>
        <fullName evidence="1">Peptidase A1 domain-containing protein</fullName>
    </recommendedName>
</protein>
<dbReference type="SUPFAM" id="SSF50630">
    <property type="entry name" value="Acid proteases"/>
    <property type="match status" value="1"/>
</dbReference>
<dbReference type="PROSITE" id="PS51767">
    <property type="entry name" value="PEPTIDASE_A1"/>
    <property type="match status" value="1"/>
</dbReference>
<sequence>MVDSIIVNNATLDLNVLSVTASAPNIMLNVPCTTMIEMAFVIGGVAYPVNPLDVVTPVGGYSNGSVACNGTFVTLGEPDSSGPLMVLGQSFLRNVYALHNLNPTGNSDKNTALPFVQLLSVTDAKEAAANFTAQNNARLEAYAAAHGLKYVAQSSAQGLQNNPVRGWMLLVGTFKFSFGFKILSMDFRTGLASVMYFIGAY</sequence>
<dbReference type="InterPro" id="IPR033121">
    <property type="entry name" value="PEPTIDASE_A1"/>
</dbReference>
<organism evidence="2 3">
    <name type="scientific">Rhodonia placenta</name>
    <dbReference type="NCBI Taxonomy" id="104341"/>
    <lineage>
        <taxon>Eukaryota</taxon>
        <taxon>Fungi</taxon>
        <taxon>Dikarya</taxon>
        <taxon>Basidiomycota</taxon>
        <taxon>Agaricomycotina</taxon>
        <taxon>Agaricomycetes</taxon>
        <taxon>Polyporales</taxon>
        <taxon>Adustoporiaceae</taxon>
        <taxon>Rhodonia</taxon>
    </lineage>
</organism>
<reference evidence="2" key="1">
    <citation type="submission" date="2020-11" db="EMBL/GenBank/DDBJ databases">
        <authorList>
            <person name="Koelle M."/>
            <person name="Horta M.A.C."/>
            <person name="Nowrousian M."/>
            <person name="Ohm R.A."/>
            <person name="Benz P."/>
            <person name="Pilgard A."/>
        </authorList>
    </citation>
    <scope>NUCLEOTIDE SEQUENCE</scope>
    <source>
        <strain evidence="2">FPRL280</strain>
    </source>
</reference>
<reference evidence="2" key="2">
    <citation type="journal article" name="Front. Microbiol.">
        <title>Degradative Capacity of Two Strains of Rhodonia placenta: From Phenotype to Genotype.</title>
        <authorList>
            <person name="Kolle M."/>
            <person name="Horta M.A.C."/>
            <person name="Nowrousian M."/>
            <person name="Ohm R.A."/>
            <person name="Benz J.P."/>
            <person name="Pilgard A."/>
        </authorList>
    </citation>
    <scope>NUCLEOTIDE SEQUENCE</scope>
    <source>
        <strain evidence="2">FPRL280</strain>
    </source>
</reference>